<feature type="domain" description="Nitroreductase" evidence="1">
    <location>
        <begin position="35"/>
        <end position="200"/>
    </location>
</feature>
<dbReference type="NCBIfam" id="TIGR02476">
    <property type="entry name" value="BluB"/>
    <property type="match status" value="1"/>
</dbReference>
<dbReference type="eggNOG" id="COG0778">
    <property type="taxonomic scope" value="Bacteria"/>
</dbReference>
<dbReference type="PANTHER" id="PTHR23026:SF123">
    <property type="entry name" value="NAD(P)H NITROREDUCTASE RV3131-RELATED"/>
    <property type="match status" value="1"/>
</dbReference>
<name>H6SJG6_PARPM</name>
<organism evidence="2 3">
    <name type="scientific">Pararhodospirillum photometricum DSM 122</name>
    <dbReference type="NCBI Taxonomy" id="1150469"/>
    <lineage>
        <taxon>Bacteria</taxon>
        <taxon>Pseudomonadati</taxon>
        <taxon>Pseudomonadota</taxon>
        <taxon>Alphaproteobacteria</taxon>
        <taxon>Rhodospirillales</taxon>
        <taxon>Rhodospirillaceae</taxon>
        <taxon>Pararhodospirillum</taxon>
    </lineage>
</organism>
<accession>H6SJG6</accession>
<sequence length="227" mass="24751">MTGAFMSQLLPLAPPAASPPSFAGAFQADLDTLLTWRRDVRRFRTDPVPEPLVEALLARAHLAPSVGNSQPWRFVRVRSPERIEAVAADFAACNARAQNAQPPERQAAYAALKVEGLREAPVQMAVFCDDTTAQGHGLGQATMPETRAYSVVLAIHTLWLAARAQGLGVGWVSILSPEVVTRSLEVPAGWRFIAWLCIGWPEQALGIPELETAGWQDRAERPVVVER</sequence>
<evidence type="ECO:0000313" key="3">
    <source>
        <dbReference type="Proteomes" id="UP000033220"/>
    </source>
</evidence>
<dbReference type="InterPro" id="IPR012825">
    <property type="entry name" value="BluB"/>
</dbReference>
<dbReference type="Pfam" id="PF00881">
    <property type="entry name" value="Nitroreductase"/>
    <property type="match status" value="1"/>
</dbReference>
<dbReference type="PATRIC" id="fig|1150469.3.peg.1695"/>
<proteinExistence type="predicted"/>
<dbReference type="EC" id="1.16.8.1" evidence="2"/>
<keyword evidence="3" id="KW-1185">Reference proteome</keyword>
<evidence type="ECO:0000313" key="2">
    <source>
        <dbReference type="EMBL" id="CCG08131.1"/>
    </source>
</evidence>
<evidence type="ECO:0000259" key="1">
    <source>
        <dbReference type="Pfam" id="PF00881"/>
    </source>
</evidence>
<dbReference type="InterPro" id="IPR029479">
    <property type="entry name" value="Nitroreductase"/>
</dbReference>
<dbReference type="HOGENOM" id="CLU_070764_3_0_5"/>
<dbReference type="STRING" id="1150469.RSPPHO_01505"/>
<dbReference type="AlphaFoldDB" id="H6SJG6"/>
<dbReference type="InterPro" id="IPR000415">
    <property type="entry name" value="Nitroreductase-like"/>
</dbReference>
<dbReference type="Gene3D" id="3.40.109.10">
    <property type="entry name" value="NADH Oxidase"/>
    <property type="match status" value="1"/>
</dbReference>
<gene>
    <name evidence="2" type="ORF">RSPPHO_01505</name>
</gene>
<reference evidence="2 3" key="1">
    <citation type="submission" date="2012-02" db="EMBL/GenBank/DDBJ databases">
        <title>Shotgun genome sequence of Phaeospirillum photometricum DSM 122.</title>
        <authorList>
            <person name="Duquesne K."/>
            <person name="Sturgis J."/>
        </authorList>
    </citation>
    <scope>NUCLEOTIDE SEQUENCE [LARGE SCALE GENOMIC DNA]</scope>
    <source>
        <strain evidence="3">DSM122</strain>
    </source>
</reference>
<dbReference type="Proteomes" id="UP000033220">
    <property type="component" value="Chromosome DSM 122"/>
</dbReference>
<protein>
    <submittedName>
        <fullName evidence="2">Cob(II)yrinic acid a,c-diamide reductase</fullName>
        <ecNumber evidence="2">1.16.8.1</ecNumber>
    </submittedName>
</protein>
<dbReference type="EMBL" id="HE663493">
    <property type="protein sequence ID" value="CCG08131.1"/>
    <property type="molecule type" value="Genomic_DNA"/>
</dbReference>
<dbReference type="KEGG" id="rpm:RSPPHO_01505"/>
<dbReference type="GO" id="GO:0016491">
    <property type="term" value="F:oxidoreductase activity"/>
    <property type="evidence" value="ECO:0007669"/>
    <property type="project" value="UniProtKB-KW"/>
</dbReference>
<dbReference type="PANTHER" id="PTHR23026">
    <property type="entry name" value="NADPH NITROREDUCTASE"/>
    <property type="match status" value="1"/>
</dbReference>
<dbReference type="SUPFAM" id="SSF55469">
    <property type="entry name" value="FMN-dependent nitroreductase-like"/>
    <property type="match status" value="1"/>
</dbReference>
<keyword evidence="2" id="KW-0560">Oxidoreductase</keyword>
<dbReference type="InterPro" id="IPR050627">
    <property type="entry name" value="Nitroreductase/BluB"/>
</dbReference>